<dbReference type="InterPro" id="IPR029033">
    <property type="entry name" value="His_PPase_superfam"/>
</dbReference>
<feature type="binding site" evidence="3">
    <location>
        <begin position="8"/>
        <end position="15"/>
    </location>
    <ligand>
        <name>substrate</name>
    </ligand>
</feature>
<dbReference type="GO" id="GO:0043456">
    <property type="term" value="P:regulation of pentose-phosphate shunt"/>
    <property type="evidence" value="ECO:0007669"/>
    <property type="project" value="TreeGrafter"/>
</dbReference>
<protein>
    <submittedName>
        <fullName evidence="4">Histidine phosphatase family protein</fullName>
    </submittedName>
</protein>
<dbReference type="InterPro" id="IPR013078">
    <property type="entry name" value="His_Pase_superF_clade-1"/>
</dbReference>
<dbReference type="GO" id="GO:0045820">
    <property type="term" value="P:negative regulation of glycolytic process"/>
    <property type="evidence" value="ECO:0007669"/>
    <property type="project" value="TreeGrafter"/>
</dbReference>
<dbReference type="Gene3D" id="3.40.50.1240">
    <property type="entry name" value="Phosphoglycerate mutase-like"/>
    <property type="match status" value="1"/>
</dbReference>
<dbReference type="AlphaFoldDB" id="A0AAU6S838"/>
<proteinExistence type="predicted"/>
<evidence type="ECO:0000313" key="4">
    <source>
        <dbReference type="EMBL" id="WZO33045.1"/>
    </source>
</evidence>
<reference evidence="4" key="1">
    <citation type="submission" date="2024-04" db="EMBL/GenBank/DDBJ databases">
        <authorList>
            <person name="Roder T."/>
            <person name="Oberhansli S."/>
            <person name="Kreuzer M."/>
        </authorList>
    </citation>
    <scope>NUCLEOTIDE SEQUENCE</scope>
    <source>
        <strain evidence="4">LWS13-1.2</strain>
    </source>
</reference>
<dbReference type="SUPFAM" id="SSF53254">
    <property type="entry name" value="Phosphoglycerate mutase-like"/>
    <property type="match status" value="1"/>
</dbReference>
<evidence type="ECO:0000256" key="2">
    <source>
        <dbReference type="PIRSR" id="PIRSR613078-1"/>
    </source>
</evidence>
<organism evidence="4">
    <name type="scientific">Microbacterium sp. LWS13-1.2</name>
    <dbReference type="NCBI Taxonomy" id="3135264"/>
    <lineage>
        <taxon>Bacteria</taxon>
        <taxon>Bacillati</taxon>
        <taxon>Actinomycetota</taxon>
        <taxon>Actinomycetes</taxon>
        <taxon>Micrococcales</taxon>
        <taxon>Microbacteriaceae</taxon>
        <taxon>Microbacterium</taxon>
    </lineage>
</organism>
<dbReference type="PANTHER" id="PTHR46517">
    <property type="entry name" value="FRUCTOSE-2,6-BISPHOSPHATASE TIGAR"/>
    <property type="match status" value="1"/>
</dbReference>
<sequence length="207" mass="22773">MTALTLIRHGETDWNRDRRIQGATDIPLNDTGRSQARATAAVLRERLGGVDRRAGVVPATIVSSDLARARETAEIIAAELDLAAPRTYRGLRERSYGEAEGIDVEEFRTRWGDWHSAEVPGAEPWPDLRRRGIAALGRVVRDHRRETAPGAANLIVVSHGALIRELLRHATAGELPPAGERLANGSTHDFVYERDHLRLIAYAGLAV</sequence>
<dbReference type="SMART" id="SM00855">
    <property type="entry name" value="PGAM"/>
    <property type="match status" value="1"/>
</dbReference>
<dbReference type="InterPro" id="IPR051695">
    <property type="entry name" value="Phosphoglycerate_Mutase"/>
</dbReference>
<dbReference type="PROSITE" id="PS00175">
    <property type="entry name" value="PG_MUTASE"/>
    <property type="match status" value="1"/>
</dbReference>
<dbReference type="PANTHER" id="PTHR46517:SF1">
    <property type="entry name" value="FRUCTOSE-2,6-BISPHOSPHATASE TIGAR"/>
    <property type="match status" value="1"/>
</dbReference>
<keyword evidence="1" id="KW-0378">Hydrolase</keyword>
<accession>A0AAU6S838</accession>
<evidence type="ECO:0000256" key="1">
    <source>
        <dbReference type="ARBA" id="ARBA00022801"/>
    </source>
</evidence>
<feature type="active site" description="Proton donor/acceptor" evidence="2">
    <location>
        <position position="93"/>
    </location>
</feature>
<dbReference type="InterPro" id="IPR001345">
    <property type="entry name" value="PG/BPGM_mutase_AS"/>
</dbReference>
<dbReference type="Pfam" id="PF00300">
    <property type="entry name" value="His_Phos_1"/>
    <property type="match status" value="1"/>
</dbReference>
<feature type="binding site" evidence="3">
    <location>
        <position position="68"/>
    </location>
    <ligand>
        <name>substrate</name>
    </ligand>
</feature>
<dbReference type="GO" id="GO:0004331">
    <property type="term" value="F:fructose-2,6-bisphosphate 2-phosphatase activity"/>
    <property type="evidence" value="ECO:0007669"/>
    <property type="project" value="TreeGrafter"/>
</dbReference>
<feature type="active site" description="Tele-phosphohistidine intermediate" evidence="2">
    <location>
        <position position="9"/>
    </location>
</feature>
<gene>
    <name evidence="4" type="ORF">MRBLWS13_000661</name>
</gene>
<dbReference type="GO" id="GO:0005829">
    <property type="term" value="C:cytosol"/>
    <property type="evidence" value="ECO:0007669"/>
    <property type="project" value="TreeGrafter"/>
</dbReference>
<dbReference type="CDD" id="cd07067">
    <property type="entry name" value="HP_PGM_like"/>
    <property type="match status" value="1"/>
</dbReference>
<dbReference type="EMBL" id="CP151632">
    <property type="protein sequence ID" value="WZO33045.1"/>
    <property type="molecule type" value="Genomic_DNA"/>
</dbReference>
<feature type="binding site" evidence="3">
    <location>
        <begin position="93"/>
        <end position="96"/>
    </location>
    <ligand>
        <name>substrate</name>
    </ligand>
</feature>
<name>A0AAU6S838_9MICO</name>
<dbReference type="RefSeq" id="WP_349427632.1">
    <property type="nucleotide sequence ID" value="NZ_CP151632.1"/>
</dbReference>
<evidence type="ECO:0000256" key="3">
    <source>
        <dbReference type="PIRSR" id="PIRSR613078-2"/>
    </source>
</evidence>